<dbReference type="EMBL" id="LN901900">
    <property type="protein sequence ID" value="CUT98448.1"/>
    <property type="molecule type" value="Genomic_DNA"/>
</dbReference>
<evidence type="ECO:0000313" key="2">
    <source>
        <dbReference type="Proteomes" id="UP000017246"/>
    </source>
</evidence>
<accession>A0A0S4MLF6</accession>
<keyword evidence="1" id="KW-0449">Lipoprotein</keyword>
<reference evidence="1" key="1">
    <citation type="journal article" date="2013" name="Nature">
        <title>The genomes of four tapeworm species reveal adaptations to parasitism.</title>
        <authorList>
            <person name="Tsai I.J."/>
            <person name="Zarowiecki M."/>
            <person name="Holroyd N."/>
            <person name="Garciarrubio A."/>
            <person name="Sanchez-Flores A."/>
            <person name="Brooks K.L."/>
            <person name="Tracey A."/>
            <person name="Bobes R.J."/>
            <person name="Fragoso G."/>
            <person name="Sciutto E."/>
            <person name="Aslett M."/>
            <person name="Beasley H."/>
            <person name="Bennett H.M."/>
            <person name="Cai J."/>
            <person name="Camicia F."/>
            <person name="Clark R."/>
            <person name="Cucher M."/>
            <person name="De Silva N."/>
            <person name="Day T.A."/>
            <person name="Deplazes P."/>
            <person name="Estrada K."/>
            <person name="Fernandez C."/>
            <person name="Holland P.W."/>
            <person name="Hou J."/>
            <person name="Hu S."/>
            <person name="Huckvale T."/>
            <person name="Hung S.S."/>
            <person name="Kamenetzky L."/>
            <person name="Keane J.A."/>
            <person name="Kiss F."/>
            <person name="Koziol U."/>
            <person name="Lambert O."/>
            <person name="Liu K."/>
            <person name="Luo X."/>
            <person name="Luo Y."/>
            <person name="Macchiaroli N."/>
            <person name="Nichol S."/>
            <person name="Paps J."/>
            <person name="Parkinson J."/>
            <person name="Pouchkina-Stantcheva N."/>
            <person name="Riddiford N."/>
            <person name="Rosenzvit M."/>
            <person name="Salinas G."/>
            <person name="Wasmuth J.D."/>
            <person name="Zamanian M."/>
            <person name="Zheng Y."/>
            <person name="Cai X."/>
            <person name="Soberon X."/>
            <person name="Olson P.D."/>
            <person name="Laclette J.P."/>
            <person name="Brehm K."/>
            <person name="Berriman M."/>
            <person name="Garciarrubio A."/>
            <person name="Bobes R.J."/>
            <person name="Fragoso G."/>
            <person name="Sanchez-Flores A."/>
            <person name="Estrada K."/>
            <person name="Cevallos M.A."/>
            <person name="Morett E."/>
            <person name="Gonzalez V."/>
            <person name="Portillo T."/>
            <person name="Ochoa-Leyva A."/>
            <person name="Jose M.V."/>
            <person name="Sciutto E."/>
            <person name="Landa A."/>
            <person name="Jimenez L."/>
            <person name="Valdes V."/>
            <person name="Carrero J.C."/>
            <person name="Larralde C."/>
            <person name="Morales-Montor J."/>
            <person name="Limon-Lason J."/>
            <person name="Soberon X."/>
            <person name="Laclette J.P."/>
        </authorList>
    </citation>
    <scope>NUCLEOTIDE SEQUENCE [LARGE SCALE GENOMIC DNA]</scope>
</reference>
<organism evidence="1 2">
    <name type="scientific">Echinococcus multilocularis</name>
    <name type="common">Fox tapeworm</name>
    <dbReference type="NCBI Taxonomy" id="6211"/>
    <lineage>
        <taxon>Eukaryota</taxon>
        <taxon>Metazoa</taxon>
        <taxon>Spiralia</taxon>
        <taxon>Lophotrochozoa</taxon>
        <taxon>Platyhelminthes</taxon>
        <taxon>Cestoda</taxon>
        <taxon>Eucestoda</taxon>
        <taxon>Cyclophyllidea</taxon>
        <taxon>Taeniidae</taxon>
        <taxon>Echinococcus</taxon>
    </lineage>
</organism>
<evidence type="ECO:0000313" key="1">
    <source>
        <dbReference type="EMBL" id="CUT98448.1"/>
    </source>
</evidence>
<reference evidence="1" key="2">
    <citation type="submission" date="2015-11" db="EMBL/GenBank/DDBJ databases">
        <authorList>
            <person name="Zhang Y."/>
            <person name="Guo Z."/>
        </authorList>
    </citation>
    <scope>NUCLEOTIDE SEQUENCE</scope>
</reference>
<name>A0A0S4MLF6_ECHMU</name>
<dbReference type="Proteomes" id="UP000017246">
    <property type="component" value="Unassembled WGS sequence"/>
</dbReference>
<dbReference type="AlphaFoldDB" id="A0A0S4MLF6"/>
<proteinExistence type="predicted"/>
<keyword evidence="2" id="KW-1185">Reference proteome</keyword>
<sequence length="75" mass="8604">MCKSNYERQLTTSPLATSAKTQVANKCIILPFAELLYDALKRYMAKYFSFDLHSELSQILLERKQVRGLNVESST</sequence>
<protein>
    <submittedName>
        <fullName evidence="1">Apolipoprotein B-100</fullName>
    </submittedName>
</protein>